<gene>
    <name evidence="1" type="ORF">ACFPB0_04115</name>
</gene>
<sequence>MPKPDSQRNGTREPEQGYPMTLKRMVNRVGPHPGFRIASRRPFNSKPIIYIEPQRDYAPIFDRILNKPRFKDAPIYVPSPHHMEQVIKCGEERGLAMRERMLPYSTISMDFDDFIFSLGFSLAQDFYDIVVSSSGLLFNDRHRFLHPETRWATIITCLDRFVGQMRPSMEFERLLKLYDVDHVYLVPSPAGRTPILEAVVTDVIGDRRVSVLTGHIVNLAERKHGQSAANPFVLNPKPRRFPAYQFTSKDVKRNNIAFIANFQDKQYDYSLLPILPKILEKYNVVLMNYMIHNRPRWIDQEQFKAALEERRIEYFEKVAKTSLIKFGALEKKFMTSVLRRFNSKVRAYGDEAARYADLLTLYLAKSAFPLLTNIAETRTKAHDILRHSHALVLLPGRTLEANIFTGCARAKGIPTIEIQSGTISPLRRFIRPQADEVLAIDPFSRSVYTRFLGKEPDKVIVTGGPKLEYDLSQVRGMSKQEARASIPQLAPLQDARILVLASQPIGVDHATTIARLAIEACSGTPDLWLAIKPHPSEKEKYLKAYRELAEEVGLERFVILEGVPVLHAVVAADIVATYFSTVGLEAFALTRDVICINPFDSRPPFDLVEIGVASEVKTASQMHSRIEVMLANPGEGTQSDALLDRIRDGRAIERVYEHILERAAGHQTATSLLRPHIYRRKMRSLLRLSRITVGRLLSRS</sequence>
<comment type="caution">
    <text evidence="1">The sequence shown here is derived from an EMBL/GenBank/DDBJ whole genome shotgun (WGS) entry which is preliminary data.</text>
</comment>
<dbReference type="EMBL" id="JBHSGQ010000001">
    <property type="protein sequence ID" value="MFC4724470.1"/>
    <property type="molecule type" value="Genomic_DNA"/>
</dbReference>
<dbReference type="SUPFAM" id="SSF53756">
    <property type="entry name" value="UDP-Glycosyltransferase/glycogen phosphorylase"/>
    <property type="match status" value="1"/>
</dbReference>
<organism evidence="1 2">
    <name type="scientific">Glycocaulis abyssi</name>
    <dbReference type="NCBI Taxonomy" id="1433403"/>
    <lineage>
        <taxon>Bacteria</taxon>
        <taxon>Pseudomonadati</taxon>
        <taxon>Pseudomonadota</taxon>
        <taxon>Alphaproteobacteria</taxon>
        <taxon>Maricaulales</taxon>
        <taxon>Maricaulaceae</taxon>
        <taxon>Glycocaulis</taxon>
    </lineage>
</organism>
<dbReference type="RefSeq" id="WP_382436254.1">
    <property type="nucleotide sequence ID" value="NZ_JBHSGQ010000001.1"/>
</dbReference>
<name>A0ABV9N9Z5_9PROT</name>
<proteinExistence type="predicted"/>
<dbReference type="Proteomes" id="UP001596024">
    <property type="component" value="Unassembled WGS sequence"/>
</dbReference>
<protein>
    <submittedName>
        <fullName evidence="1">Uncharacterized protein</fullName>
    </submittedName>
</protein>
<evidence type="ECO:0000313" key="1">
    <source>
        <dbReference type="EMBL" id="MFC4724470.1"/>
    </source>
</evidence>
<keyword evidence="2" id="KW-1185">Reference proteome</keyword>
<evidence type="ECO:0000313" key="2">
    <source>
        <dbReference type="Proteomes" id="UP001596024"/>
    </source>
</evidence>
<accession>A0ABV9N9Z5</accession>
<reference evidence="2" key="1">
    <citation type="journal article" date="2019" name="Int. J. Syst. Evol. Microbiol.">
        <title>The Global Catalogue of Microorganisms (GCM) 10K type strain sequencing project: providing services to taxonomists for standard genome sequencing and annotation.</title>
        <authorList>
            <consortium name="The Broad Institute Genomics Platform"/>
            <consortium name="The Broad Institute Genome Sequencing Center for Infectious Disease"/>
            <person name="Wu L."/>
            <person name="Ma J."/>
        </authorList>
    </citation>
    <scope>NUCLEOTIDE SEQUENCE [LARGE SCALE GENOMIC DNA]</scope>
    <source>
        <strain evidence="2">CCUG 62981</strain>
    </source>
</reference>